<name>A0A4Y2E8X5_ARAVE</name>
<dbReference type="Proteomes" id="UP000499080">
    <property type="component" value="Unassembled WGS sequence"/>
</dbReference>
<dbReference type="EMBL" id="BGPR01000542">
    <property type="protein sequence ID" value="GBM25623.1"/>
    <property type="molecule type" value="Genomic_DNA"/>
</dbReference>
<evidence type="ECO:0000313" key="1">
    <source>
        <dbReference type="EMBL" id="GBM25623.1"/>
    </source>
</evidence>
<keyword evidence="2" id="KW-1185">Reference proteome</keyword>
<reference evidence="1 2" key="1">
    <citation type="journal article" date="2019" name="Sci. Rep.">
        <title>Orb-weaving spider Araneus ventricosus genome elucidates the spidroin gene catalogue.</title>
        <authorList>
            <person name="Kono N."/>
            <person name="Nakamura H."/>
            <person name="Ohtoshi R."/>
            <person name="Moran D.A.P."/>
            <person name="Shinohara A."/>
            <person name="Yoshida Y."/>
            <person name="Fujiwara M."/>
            <person name="Mori M."/>
            <person name="Tomita M."/>
            <person name="Arakawa K."/>
        </authorList>
    </citation>
    <scope>NUCLEOTIDE SEQUENCE [LARGE SCALE GENOMIC DNA]</scope>
</reference>
<accession>A0A4Y2E8X5</accession>
<proteinExistence type="predicted"/>
<comment type="caution">
    <text evidence="1">The sequence shown here is derived from an EMBL/GenBank/DDBJ whole genome shotgun (WGS) entry which is preliminary data.</text>
</comment>
<organism evidence="1 2">
    <name type="scientific">Araneus ventricosus</name>
    <name type="common">Orbweaver spider</name>
    <name type="synonym">Epeira ventricosa</name>
    <dbReference type="NCBI Taxonomy" id="182803"/>
    <lineage>
        <taxon>Eukaryota</taxon>
        <taxon>Metazoa</taxon>
        <taxon>Ecdysozoa</taxon>
        <taxon>Arthropoda</taxon>
        <taxon>Chelicerata</taxon>
        <taxon>Arachnida</taxon>
        <taxon>Araneae</taxon>
        <taxon>Araneomorphae</taxon>
        <taxon>Entelegynae</taxon>
        <taxon>Araneoidea</taxon>
        <taxon>Araneidae</taxon>
        <taxon>Araneus</taxon>
    </lineage>
</organism>
<protein>
    <submittedName>
        <fullName evidence="1">Uncharacterized protein</fullName>
    </submittedName>
</protein>
<dbReference type="AlphaFoldDB" id="A0A4Y2E8X5"/>
<gene>
    <name evidence="1" type="ORF">AVEN_82742_1</name>
</gene>
<sequence length="119" mass="13760">MLLRYCYENHPLCVYGENSPTSRITENETLFLNNYGKHETQVTVKTTLAQISSTIRYQITNNNINTTNDSSQRLTADQLAKQTSLARERFFELRRHSKTIVPSQQLRIFIPFLTGCDVT</sequence>
<evidence type="ECO:0000313" key="2">
    <source>
        <dbReference type="Proteomes" id="UP000499080"/>
    </source>
</evidence>